<dbReference type="GO" id="GO:0051539">
    <property type="term" value="F:4 iron, 4 sulfur cluster binding"/>
    <property type="evidence" value="ECO:0007669"/>
    <property type="project" value="UniProtKB-UniRule"/>
</dbReference>
<comment type="caution">
    <text evidence="10">The sequence shown here is derived from an EMBL/GenBank/DDBJ whole genome shotgun (WGS) entry which is preliminary data.</text>
</comment>
<dbReference type="FunFam" id="3.20.20.20:FF:000001">
    <property type="entry name" value="4-hydroxy-3-methylbut-2-en-1-yl diphosphate synthase (flavodoxin)"/>
    <property type="match status" value="1"/>
</dbReference>
<keyword evidence="4 7" id="KW-0408">Iron</keyword>
<name>A0A9D0YX94_9FIRM</name>
<dbReference type="GO" id="GO:0005506">
    <property type="term" value="F:iron ion binding"/>
    <property type="evidence" value="ECO:0007669"/>
    <property type="project" value="InterPro"/>
</dbReference>
<evidence type="ECO:0000256" key="3">
    <source>
        <dbReference type="ARBA" id="ARBA00023002"/>
    </source>
</evidence>
<evidence type="ECO:0000256" key="1">
    <source>
        <dbReference type="ARBA" id="ARBA00022485"/>
    </source>
</evidence>
<comment type="function">
    <text evidence="7">Converts 2C-methyl-D-erythritol 2,4-cyclodiphosphate (ME-2,4cPP) into 1-hydroxy-2-methyl-2-(E)-butenyl 4-diphosphate.</text>
</comment>
<evidence type="ECO:0000256" key="7">
    <source>
        <dbReference type="HAMAP-Rule" id="MF_00159"/>
    </source>
</evidence>
<gene>
    <name evidence="7 10" type="primary">ispG</name>
    <name evidence="10" type="synonym">gcpE</name>
    <name evidence="10" type="ORF">IAA66_08145</name>
</gene>
<dbReference type="InterPro" id="IPR045854">
    <property type="entry name" value="NO2/SO3_Rdtase_4Fe4S_sf"/>
</dbReference>
<comment type="similarity">
    <text evidence="7">Belongs to the IspG family.</text>
</comment>
<evidence type="ECO:0000256" key="6">
    <source>
        <dbReference type="ARBA" id="ARBA00023229"/>
    </source>
</evidence>
<dbReference type="NCBIfam" id="TIGR00612">
    <property type="entry name" value="ispG_gcpE"/>
    <property type="match status" value="1"/>
</dbReference>
<reference evidence="10" key="2">
    <citation type="journal article" date="2021" name="PeerJ">
        <title>Extensive microbial diversity within the chicken gut microbiome revealed by metagenomics and culture.</title>
        <authorList>
            <person name="Gilroy R."/>
            <person name="Ravi A."/>
            <person name="Getino M."/>
            <person name="Pursley I."/>
            <person name="Horton D.L."/>
            <person name="Alikhan N.F."/>
            <person name="Baker D."/>
            <person name="Gharbi K."/>
            <person name="Hall N."/>
            <person name="Watson M."/>
            <person name="Adriaenssens E.M."/>
            <person name="Foster-Nyarko E."/>
            <person name="Jarju S."/>
            <person name="Secka A."/>
            <person name="Antonio M."/>
            <person name="Oren A."/>
            <person name="Chaudhuri R.R."/>
            <person name="La Ragione R."/>
            <person name="Hildebrand F."/>
            <person name="Pallen M.J."/>
        </authorList>
    </citation>
    <scope>NUCLEOTIDE SEQUENCE</scope>
    <source>
        <strain evidence="10">ChiHile30-977</strain>
    </source>
</reference>
<dbReference type="Proteomes" id="UP000886819">
    <property type="component" value="Unassembled WGS sequence"/>
</dbReference>
<keyword evidence="3 7" id="KW-0560">Oxidoreductase</keyword>
<evidence type="ECO:0000313" key="11">
    <source>
        <dbReference type="Proteomes" id="UP000886819"/>
    </source>
</evidence>
<dbReference type="PIRSF" id="PIRSF004640">
    <property type="entry name" value="IspG"/>
    <property type="match status" value="1"/>
</dbReference>
<comment type="pathway">
    <text evidence="7">Isoprenoid biosynthesis; isopentenyl diphosphate biosynthesis via DXP pathway; isopentenyl diphosphate from 1-deoxy-D-xylulose 5-phosphate: step 5/6.</text>
</comment>
<comment type="catalytic activity">
    <reaction evidence="7">
        <text>(2E)-4-hydroxy-3-methylbut-2-enyl diphosphate + oxidized [flavodoxin] + H2O + 2 H(+) = 2-C-methyl-D-erythritol 2,4-cyclic diphosphate + reduced [flavodoxin]</text>
        <dbReference type="Rhea" id="RHEA:43604"/>
        <dbReference type="Rhea" id="RHEA-COMP:10622"/>
        <dbReference type="Rhea" id="RHEA-COMP:10623"/>
        <dbReference type="ChEBI" id="CHEBI:15377"/>
        <dbReference type="ChEBI" id="CHEBI:15378"/>
        <dbReference type="ChEBI" id="CHEBI:57618"/>
        <dbReference type="ChEBI" id="CHEBI:58210"/>
        <dbReference type="ChEBI" id="CHEBI:58483"/>
        <dbReference type="ChEBI" id="CHEBI:128753"/>
        <dbReference type="EC" id="1.17.7.3"/>
    </reaction>
</comment>
<evidence type="ECO:0000259" key="8">
    <source>
        <dbReference type="Pfam" id="PF04551"/>
    </source>
</evidence>
<evidence type="ECO:0000256" key="5">
    <source>
        <dbReference type="ARBA" id="ARBA00023014"/>
    </source>
</evidence>
<comment type="cofactor">
    <cofactor evidence="7">
        <name>[4Fe-4S] cluster</name>
        <dbReference type="ChEBI" id="CHEBI:49883"/>
    </cofactor>
    <text evidence="7">Binds 1 [4Fe-4S] cluster.</text>
</comment>
<keyword evidence="5 7" id="KW-0411">Iron-sulfur</keyword>
<dbReference type="SUPFAM" id="SSF51717">
    <property type="entry name" value="Dihydropteroate synthetase-like"/>
    <property type="match status" value="1"/>
</dbReference>
<organism evidence="10 11">
    <name type="scientific">Candidatus Avichristensenella intestinipullorum</name>
    <dbReference type="NCBI Taxonomy" id="2840693"/>
    <lineage>
        <taxon>Bacteria</taxon>
        <taxon>Bacillati</taxon>
        <taxon>Bacillota</taxon>
        <taxon>Clostridia</taxon>
        <taxon>Candidatus Avichristensenella</taxon>
    </lineage>
</organism>
<proteinExistence type="inferred from homology"/>
<dbReference type="SUPFAM" id="SSF56014">
    <property type="entry name" value="Nitrite and sulphite reductase 4Fe-4S domain-like"/>
    <property type="match status" value="1"/>
</dbReference>
<dbReference type="HAMAP" id="MF_00159">
    <property type="entry name" value="IspG"/>
    <property type="match status" value="1"/>
</dbReference>
<dbReference type="EMBL" id="DVFI01000112">
    <property type="protein sequence ID" value="HIQ63535.1"/>
    <property type="molecule type" value="Genomic_DNA"/>
</dbReference>
<dbReference type="InterPro" id="IPR058579">
    <property type="entry name" value="IspG_C"/>
</dbReference>
<feature type="binding site" evidence="7">
    <location>
        <position position="259"/>
    </location>
    <ligand>
        <name>[4Fe-4S] cluster</name>
        <dbReference type="ChEBI" id="CHEBI:49883"/>
    </ligand>
</feature>
<sequence length="347" mass="36306">MSRRVMCGRVAMGGGAPVSIQSMTNTDTRDAAATLAQVRALAAAGCDIVRISVYDEACARAMREIRDGSPTPLVADVHFDYRLAVLAVENGADKLRINPGNIGGERRVQKVADCARAHGVPIRVGVNSGSVEKELLRRYGGPTPRAMLESALAHVRMLEACGFYDVVVSIKASSVRETVEANRLLARACEYPLHIGVTEAGLPGRGTVKSAIGAGALLLDGIGDTLRVSLSGDPLQEPAVALEILRSLGLRGGVNIIACPTCGRTCLDVAGVARKIEEATRLWPERLTVAVMGCVVNGPGEAREADVGIAGGPDGFALFRRGEKPVRGEGDPAQALLSALEALRGKA</sequence>
<dbReference type="InterPro" id="IPR004588">
    <property type="entry name" value="IspG_bac-typ"/>
</dbReference>
<evidence type="ECO:0000256" key="4">
    <source>
        <dbReference type="ARBA" id="ARBA00023004"/>
    </source>
</evidence>
<keyword evidence="2 7" id="KW-0479">Metal-binding</keyword>
<dbReference type="EC" id="1.17.7.3" evidence="7"/>
<accession>A0A9D0YX94</accession>
<evidence type="ECO:0000313" key="10">
    <source>
        <dbReference type="EMBL" id="HIQ63535.1"/>
    </source>
</evidence>
<feature type="domain" description="IspG C-terminal" evidence="9">
    <location>
        <begin position="255"/>
        <end position="324"/>
    </location>
</feature>
<dbReference type="PANTHER" id="PTHR30454">
    <property type="entry name" value="4-HYDROXY-3-METHYLBUT-2-EN-1-YL DIPHOSPHATE SYNTHASE"/>
    <property type="match status" value="1"/>
</dbReference>
<dbReference type="PANTHER" id="PTHR30454:SF0">
    <property type="entry name" value="4-HYDROXY-3-METHYLBUT-2-EN-1-YL DIPHOSPHATE SYNTHASE (FERREDOXIN), CHLOROPLASTIC"/>
    <property type="match status" value="1"/>
</dbReference>
<evidence type="ECO:0000256" key="2">
    <source>
        <dbReference type="ARBA" id="ARBA00022723"/>
    </source>
</evidence>
<dbReference type="Gene3D" id="3.30.413.10">
    <property type="entry name" value="Sulfite Reductase Hemoprotein, domain 1"/>
    <property type="match status" value="1"/>
</dbReference>
<feature type="binding site" evidence="7">
    <location>
        <position position="294"/>
    </location>
    <ligand>
        <name>[4Fe-4S] cluster</name>
        <dbReference type="ChEBI" id="CHEBI:49883"/>
    </ligand>
</feature>
<dbReference type="GO" id="GO:0141197">
    <property type="term" value="F:4-hydroxy-3-methylbut-2-enyl-diphosphate synthase activity (flavodoxin)"/>
    <property type="evidence" value="ECO:0007669"/>
    <property type="project" value="UniProtKB-EC"/>
</dbReference>
<dbReference type="GO" id="GO:0019288">
    <property type="term" value="P:isopentenyl diphosphate biosynthetic process, methylerythritol 4-phosphate pathway"/>
    <property type="evidence" value="ECO:0007669"/>
    <property type="project" value="UniProtKB-UniRule"/>
</dbReference>
<dbReference type="NCBIfam" id="NF001540">
    <property type="entry name" value="PRK00366.1"/>
    <property type="match status" value="1"/>
</dbReference>
<protein>
    <recommendedName>
        <fullName evidence="7">4-hydroxy-3-methylbut-2-en-1-yl diphosphate synthase (flavodoxin)</fullName>
        <ecNumber evidence="7">1.17.7.3</ecNumber>
    </recommendedName>
    <alternativeName>
        <fullName evidence="7">1-hydroxy-2-methyl-2-(E)-butenyl 4-diphosphate synthase</fullName>
    </alternativeName>
</protein>
<keyword evidence="1 7" id="KW-0004">4Fe-4S</keyword>
<dbReference type="GO" id="GO:0046429">
    <property type="term" value="F:4-hydroxy-3-methylbut-2-en-1-yl diphosphate synthase activity (ferredoxin)"/>
    <property type="evidence" value="ECO:0007669"/>
    <property type="project" value="UniProtKB-UniRule"/>
</dbReference>
<feature type="binding site" evidence="7">
    <location>
        <position position="301"/>
    </location>
    <ligand>
        <name>[4Fe-4S] cluster</name>
        <dbReference type="ChEBI" id="CHEBI:49883"/>
    </ligand>
</feature>
<feature type="binding site" evidence="7">
    <location>
        <position position="262"/>
    </location>
    <ligand>
        <name>[4Fe-4S] cluster</name>
        <dbReference type="ChEBI" id="CHEBI:49883"/>
    </ligand>
</feature>
<feature type="domain" description="IspG TIM-barrel" evidence="8">
    <location>
        <begin position="3"/>
        <end position="241"/>
    </location>
</feature>
<dbReference type="InterPro" id="IPR011005">
    <property type="entry name" value="Dihydropteroate_synth-like_sf"/>
</dbReference>
<dbReference type="AlphaFoldDB" id="A0A9D0YX94"/>
<dbReference type="GO" id="GO:0016114">
    <property type="term" value="P:terpenoid biosynthetic process"/>
    <property type="evidence" value="ECO:0007669"/>
    <property type="project" value="InterPro"/>
</dbReference>
<dbReference type="Pfam" id="PF26540">
    <property type="entry name" value="GcpE_C"/>
    <property type="match status" value="1"/>
</dbReference>
<dbReference type="InterPro" id="IPR058578">
    <property type="entry name" value="IspG_TIM"/>
</dbReference>
<dbReference type="InterPro" id="IPR016425">
    <property type="entry name" value="IspG_bac"/>
</dbReference>
<reference evidence="10" key="1">
    <citation type="submission" date="2020-10" db="EMBL/GenBank/DDBJ databases">
        <authorList>
            <person name="Gilroy R."/>
        </authorList>
    </citation>
    <scope>NUCLEOTIDE SEQUENCE</scope>
    <source>
        <strain evidence="10">ChiHile30-977</strain>
    </source>
</reference>
<dbReference type="Gene3D" id="3.20.20.20">
    <property type="entry name" value="Dihydropteroate synthase-like"/>
    <property type="match status" value="1"/>
</dbReference>
<keyword evidence="6 7" id="KW-0414">Isoprene biosynthesis</keyword>
<dbReference type="Pfam" id="PF04551">
    <property type="entry name" value="GcpE"/>
    <property type="match status" value="1"/>
</dbReference>
<evidence type="ECO:0000259" key="9">
    <source>
        <dbReference type="Pfam" id="PF26540"/>
    </source>
</evidence>